<reference evidence="2" key="1">
    <citation type="submission" date="2015-09" db="EMBL/GenBank/DDBJ databases">
        <title>Complete sequence of Algoriphagus sp. M8-2.</title>
        <authorList>
            <person name="Shintani M."/>
        </authorList>
    </citation>
    <scope>NUCLEOTIDE SEQUENCE [LARGE SCALE GENOMIC DNA]</scope>
    <source>
        <strain evidence="2">M8-2</strain>
    </source>
</reference>
<evidence type="ECO:0000313" key="1">
    <source>
        <dbReference type="EMBL" id="AMQ57859.1"/>
    </source>
</evidence>
<accession>A0A142ERV4</accession>
<evidence type="ECO:0000313" key="2">
    <source>
        <dbReference type="Proteomes" id="UP000073816"/>
    </source>
</evidence>
<dbReference type="AlphaFoldDB" id="A0A142ERV4"/>
<sequence>MFKITPFVFILLIDLAGCSLMDEQAVVDEGEDIHFVFDDGLNDDPNFRLPKDANGFYSMTLTKEGQNIQRISVRLLNSNNILESKCCGKRHTIRWSNNLNWWLLSGDTVAHISKTFINPLTGELIYTNLPPLLNWKDELVPTINASSITDETTGRASTVIAPIGIMKGDTMVIRVKYTHLITSSEPNSSFFTTIGEKELTDSVKIILK</sequence>
<dbReference type="RefSeq" id="WP_067549686.1">
    <property type="nucleotide sequence ID" value="NZ_CP012836.1"/>
</dbReference>
<organism evidence="1 2">
    <name type="scientific">Algoriphagus sanaruensis</name>
    <dbReference type="NCBI Taxonomy" id="1727163"/>
    <lineage>
        <taxon>Bacteria</taxon>
        <taxon>Pseudomonadati</taxon>
        <taxon>Bacteroidota</taxon>
        <taxon>Cytophagia</taxon>
        <taxon>Cytophagales</taxon>
        <taxon>Cyclobacteriaceae</taxon>
        <taxon>Algoriphagus</taxon>
    </lineage>
</organism>
<dbReference type="OrthoDB" id="9937993at2"/>
<dbReference type="PATRIC" id="fig|1727163.4.peg.3253"/>
<dbReference type="KEGG" id="alm:AO498_15505"/>
<dbReference type="EMBL" id="CP012836">
    <property type="protein sequence ID" value="AMQ57859.1"/>
    <property type="molecule type" value="Genomic_DNA"/>
</dbReference>
<name>A0A142ERV4_9BACT</name>
<reference evidence="1 2" key="2">
    <citation type="journal article" date="2016" name="Genome Announc.">
        <title>Complete Genome Sequence of Algoriphagus sp. Strain M8-2, Isolated from a Brackish Lake.</title>
        <authorList>
            <person name="Muraguchi Y."/>
            <person name="Kushimoto K."/>
            <person name="Ohtsubo Y."/>
            <person name="Suzuki T."/>
            <person name="Dohra H."/>
            <person name="Kimbara K."/>
            <person name="Shintani M."/>
        </authorList>
    </citation>
    <scope>NUCLEOTIDE SEQUENCE [LARGE SCALE GENOMIC DNA]</scope>
    <source>
        <strain evidence="1 2">M8-2</strain>
    </source>
</reference>
<gene>
    <name evidence="1" type="ORF">AO498_15505</name>
</gene>
<proteinExistence type="predicted"/>
<dbReference type="Proteomes" id="UP000073816">
    <property type="component" value="Chromosome"/>
</dbReference>
<keyword evidence="2" id="KW-1185">Reference proteome</keyword>
<dbReference type="STRING" id="1727163.AO498_15505"/>
<protein>
    <submittedName>
        <fullName evidence="1">Uncharacterized protein</fullName>
    </submittedName>
</protein>